<name>A0A495VDZ8_9GAMM</name>
<accession>A0A495VDZ8</accession>
<gene>
    <name evidence="2" type="ORF">BDD21_5073</name>
</gene>
<feature type="compositionally biased region" description="Basic and acidic residues" evidence="1">
    <location>
        <begin position="72"/>
        <end position="98"/>
    </location>
</feature>
<dbReference type="EMBL" id="RBXL01000001">
    <property type="protein sequence ID" value="RKT47484.1"/>
    <property type="molecule type" value="Genomic_DNA"/>
</dbReference>
<proteinExistence type="predicted"/>
<reference evidence="2 3" key="1">
    <citation type="submission" date="2018-10" db="EMBL/GenBank/DDBJ databases">
        <title>Genomic Encyclopedia of Archaeal and Bacterial Type Strains, Phase II (KMG-II): from individual species to whole genera.</title>
        <authorList>
            <person name="Goeker M."/>
        </authorList>
    </citation>
    <scope>NUCLEOTIDE SEQUENCE [LARGE SCALE GENOMIC DNA]</scope>
    <source>
        <strain evidence="2 3">DSM 235</strain>
    </source>
</reference>
<keyword evidence="3" id="KW-1185">Reference proteome</keyword>
<evidence type="ECO:0000313" key="3">
    <source>
        <dbReference type="Proteomes" id="UP000274556"/>
    </source>
</evidence>
<evidence type="ECO:0000256" key="1">
    <source>
        <dbReference type="SAM" id="MobiDB-lite"/>
    </source>
</evidence>
<dbReference type="AlphaFoldDB" id="A0A495VDZ8"/>
<organism evidence="2 3">
    <name type="scientific">Thiocapsa rosea</name>
    <dbReference type="NCBI Taxonomy" id="69360"/>
    <lineage>
        <taxon>Bacteria</taxon>
        <taxon>Pseudomonadati</taxon>
        <taxon>Pseudomonadota</taxon>
        <taxon>Gammaproteobacteria</taxon>
        <taxon>Chromatiales</taxon>
        <taxon>Chromatiaceae</taxon>
        <taxon>Thiocapsa</taxon>
    </lineage>
</organism>
<sequence>MAQDESRRHFLKKAIYVPPILLSFKAVPAFARPGSVVEQAKGRVAMTDDLLGGRLSRDSEKPGQRAFSQDGASHEPVKPGHAERRDIVETGEKLREQRTGLSLSDDQPIRAADVMSGPIPAREGPSS</sequence>
<evidence type="ECO:0000313" key="2">
    <source>
        <dbReference type="EMBL" id="RKT47484.1"/>
    </source>
</evidence>
<feature type="region of interest" description="Disordered" evidence="1">
    <location>
        <begin position="51"/>
        <end position="127"/>
    </location>
</feature>
<dbReference type="Proteomes" id="UP000274556">
    <property type="component" value="Unassembled WGS sequence"/>
</dbReference>
<comment type="caution">
    <text evidence="2">The sequence shown here is derived from an EMBL/GenBank/DDBJ whole genome shotgun (WGS) entry which is preliminary data.</text>
</comment>
<protein>
    <submittedName>
        <fullName evidence="2">Uncharacterized protein</fullName>
    </submittedName>
</protein>